<keyword evidence="1" id="KW-0812">Transmembrane</keyword>
<feature type="transmembrane region" description="Helical" evidence="1">
    <location>
        <begin position="236"/>
        <end position="256"/>
    </location>
</feature>
<evidence type="ECO:0000313" key="3">
    <source>
        <dbReference type="Proteomes" id="UP000501128"/>
    </source>
</evidence>
<proteinExistence type="predicted"/>
<feature type="transmembrane region" description="Helical" evidence="1">
    <location>
        <begin position="141"/>
        <end position="163"/>
    </location>
</feature>
<dbReference type="EMBL" id="CP051677">
    <property type="protein sequence ID" value="QJD80997.1"/>
    <property type="molecule type" value="Genomic_DNA"/>
</dbReference>
<feature type="transmembrane region" description="Helical" evidence="1">
    <location>
        <begin position="12"/>
        <end position="32"/>
    </location>
</feature>
<keyword evidence="1" id="KW-0472">Membrane</keyword>
<protein>
    <recommendedName>
        <fullName evidence="4">Glycosyltransferase RgtA/B/C/D-like domain-containing protein</fullName>
    </recommendedName>
</protein>
<evidence type="ECO:0008006" key="4">
    <source>
        <dbReference type="Google" id="ProtNLM"/>
    </source>
</evidence>
<dbReference type="AlphaFoldDB" id="A0A7L5DYE2"/>
<feature type="transmembrane region" description="Helical" evidence="1">
    <location>
        <begin position="92"/>
        <end position="114"/>
    </location>
</feature>
<feature type="transmembrane region" description="Helical" evidence="1">
    <location>
        <begin position="381"/>
        <end position="401"/>
    </location>
</feature>
<feature type="transmembrane region" description="Helical" evidence="1">
    <location>
        <begin position="211"/>
        <end position="230"/>
    </location>
</feature>
<keyword evidence="3" id="KW-1185">Reference proteome</keyword>
<evidence type="ECO:0000256" key="1">
    <source>
        <dbReference type="SAM" id="Phobius"/>
    </source>
</evidence>
<accession>A0A7L5DYE2</accession>
<dbReference type="RefSeq" id="WP_169553016.1">
    <property type="nucleotide sequence ID" value="NZ_CP051677.1"/>
</dbReference>
<feature type="transmembrane region" description="Helical" evidence="1">
    <location>
        <begin position="268"/>
        <end position="289"/>
    </location>
</feature>
<dbReference type="KEGG" id="srho:HH216_23160"/>
<name>A0A7L5DYE2_9BACT</name>
<dbReference type="Proteomes" id="UP000501128">
    <property type="component" value="Chromosome"/>
</dbReference>
<organism evidence="2 3">
    <name type="scientific">Spirosoma rhododendri</name>
    <dbReference type="NCBI Taxonomy" id="2728024"/>
    <lineage>
        <taxon>Bacteria</taxon>
        <taxon>Pseudomonadati</taxon>
        <taxon>Bacteroidota</taxon>
        <taxon>Cytophagia</taxon>
        <taxon>Cytophagales</taxon>
        <taxon>Cytophagaceae</taxon>
        <taxon>Spirosoma</taxon>
    </lineage>
</organism>
<feature type="transmembrane region" description="Helical" evidence="1">
    <location>
        <begin position="355"/>
        <end position="375"/>
    </location>
</feature>
<gene>
    <name evidence="2" type="ORF">HH216_23160</name>
</gene>
<feature type="transmembrane region" description="Helical" evidence="1">
    <location>
        <begin position="322"/>
        <end position="343"/>
    </location>
</feature>
<feature type="transmembrane region" description="Helical" evidence="1">
    <location>
        <begin position="169"/>
        <end position="199"/>
    </location>
</feature>
<keyword evidence="1" id="KW-1133">Transmembrane helix</keyword>
<reference evidence="2 3" key="1">
    <citation type="submission" date="2020-04" db="EMBL/GenBank/DDBJ databases">
        <title>Genome sequencing of novel species.</title>
        <authorList>
            <person name="Heo J."/>
            <person name="Kim S.-J."/>
            <person name="Kim J.-S."/>
            <person name="Hong S.-B."/>
            <person name="Kwon S.-W."/>
        </authorList>
    </citation>
    <scope>NUCLEOTIDE SEQUENCE [LARGE SCALE GENOMIC DNA]</scope>
    <source>
        <strain evidence="2 3">CJU-R4</strain>
    </source>
</reference>
<sequence length="578" mass="64766">MRKSIETYYSRLWAWLLLALPVLAFALLWHRYAVSVPKWDDHALRHFLYLADQAPTLADKLHQFVKQHNEHRIVYDRIVAWLDYQLTGKLNFRHLMVVGNLSLLGLLLVFIRVLRRAGRPLLYAVPVAWLLFNLSQWENMYWGMAAVQNFSILLWIVGMVYSLSYTNRLLLALTLAGLATLTSGNGLLAWPIGALILFLRLAQPYSTRRPLTIWLITSAVAIGCYFIGFAKPGDIAYVQAGVGQLLGGWFAFMGAAAEVIPVSPPLRLCTVLGGIMVVSVLGVIGWSGFGHRLAIGRSFRWLFVSPKKRDTPAGAVLPPSLLFFWGTGLFLLITGLVVARARVGFGADLLITSRYKPYSLTLLALLYTYAVVWLSGRPGQWVMRLGIVGGVLFGWLSYLSFLDETIWWRHWLVTNQFNWRYSTNQPIEQADAVTKQYINPAPAFYTAGLSVLFGPVSGETVPVQVDSSSAGYRVTNQSLLADPSRGPDAGAYVVARSTKRTYLFPVWQAIGTLPSARFLPGRLFRPGFHADITRYELDKGQYELYILRATPDQPYRLYPTNTTLTAAGPPPDTSIKNW</sequence>
<evidence type="ECO:0000313" key="2">
    <source>
        <dbReference type="EMBL" id="QJD80997.1"/>
    </source>
</evidence>